<protein>
    <recommendedName>
        <fullName evidence="1">Ig-like domain-containing protein</fullName>
    </recommendedName>
</protein>
<name>A0A395XLU8_9FIRM</name>
<dbReference type="AlphaFoldDB" id="A0A395XLU8"/>
<dbReference type="EMBL" id="QSAJ01000045">
    <property type="protein sequence ID" value="RGW49760.1"/>
    <property type="molecule type" value="Genomic_DNA"/>
</dbReference>
<evidence type="ECO:0000313" key="3">
    <source>
        <dbReference type="Proteomes" id="UP000266376"/>
    </source>
</evidence>
<evidence type="ECO:0000313" key="2">
    <source>
        <dbReference type="EMBL" id="RGW49760.1"/>
    </source>
</evidence>
<accession>A0A395XLU8</accession>
<feature type="domain" description="Ig-like" evidence="1">
    <location>
        <begin position="1"/>
        <end position="92"/>
    </location>
</feature>
<organism evidence="2 3">
    <name type="scientific">Dorea formicigenerans</name>
    <dbReference type="NCBI Taxonomy" id="39486"/>
    <lineage>
        <taxon>Bacteria</taxon>
        <taxon>Bacillati</taxon>
        <taxon>Bacillota</taxon>
        <taxon>Clostridia</taxon>
        <taxon>Lachnospirales</taxon>
        <taxon>Lachnospiraceae</taxon>
        <taxon>Dorea</taxon>
    </lineage>
</organism>
<proteinExistence type="predicted"/>
<dbReference type="Proteomes" id="UP000266376">
    <property type="component" value="Unassembled WGS sequence"/>
</dbReference>
<reference evidence="2 3" key="1">
    <citation type="submission" date="2018-08" db="EMBL/GenBank/DDBJ databases">
        <title>A genome reference for cultivated species of the human gut microbiota.</title>
        <authorList>
            <person name="Zou Y."/>
            <person name="Xue W."/>
            <person name="Luo G."/>
        </authorList>
    </citation>
    <scope>NUCLEOTIDE SEQUENCE [LARGE SCALE GENOMIC DNA]</scope>
    <source>
        <strain evidence="2 3">AF12-11</strain>
    </source>
</reference>
<evidence type="ECO:0000259" key="1">
    <source>
        <dbReference type="Pfam" id="PF13754"/>
    </source>
</evidence>
<dbReference type="InterPro" id="IPR022038">
    <property type="entry name" value="Ig-like_bact"/>
</dbReference>
<gene>
    <name evidence="2" type="ORF">DWV67_13880</name>
</gene>
<dbReference type="Pfam" id="PF13754">
    <property type="entry name" value="Big_3_4"/>
    <property type="match status" value="1"/>
</dbReference>
<dbReference type="RefSeq" id="WP_119196501.1">
    <property type="nucleotide sequence ID" value="NZ_AP031430.1"/>
</dbReference>
<comment type="caution">
    <text evidence="2">The sequence shown here is derived from an EMBL/GenBank/DDBJ whole genome shotgun (WGS) entry which is preliminary data.</text>
</comment>
<sequence>MITKVIGKVDGKEVIFERAEGDLWNTTVPLDLDGMYVVEVTAYDDAENVAFCTKMLLIVDPATLCAQLVAFDYFAEVVPEEYDAIIQNDDFQVEAVYPCHHGRGCCCE</sequence>